<keyword evidence="3" id="KW-0201">Cytochrome c-type biogenesis</keyword>
<comment type="caution">
    <text evidence="8">The sequence shown here is derived from an EMBL/GenBank/DDBJ whole genome shotgun (WGS) entry which is preliminary data.</text>
</comment>
<gene>
    <name evidence="8" type="ORF">FUA23_09160</name>
</gene>
<evidence type="ECO:0000256" key="1">
    <source>
        <dbReference type="ARBA" id="ARBA00004141"/>
    </source>
</evidence>
<keyword evidence="5 6" id="KW-0472">Membrane</keyword>
<dbReference type="PANTHER" id="PTHR30071:SF1">
    <property type="entry name" value="CYTOCHROME B_B6 PROTEIN-RELATED"/>
    <property type="match status" value="1"/>
</dbReference>
<sequence>MTRFVHRSWWKVLAVLLVLYGLVAGLLVPLKPNLLTVSPRSAKLGETVTLDVVGYNTLFTGEGAGAMNAWLVAGDSTDLSLRAENIVVTNDRQAQITFKLPDFLPDPETEKVTLPIYINSPGDGTFVDPVGLFIRQEASAPDRTSAETPWRSSSIQKGELRATPRTTFPYRGHLAESIRNTYFHVSLWFAMMFVFVAAVTYAIKYLLRSRHASNEGVSVVSFRDKADYWSVAFTSVGMLFGVLGLLTGAVWAKYTWGSYWSWDIKQFTTLIALLIYAGYFVLRASFPDPEQRARLGAAYNIFAFACLIPLIYILPRLSGNSLHPGAAGNPAFGGEDLDNTMRMVFYPIIIGWTLMGFWMAGVSYRARLLKERLLLEE</sequence>
<protein>
    <submittedName>
        <fullName evidence="8">Cytochrome c assembly protein</fullName>
    </submittedName>
</protein>
<evidence type="ECO:0000259" key="7">
    <source>
        <dbReference type="Pfam" id="PF01578"/>
    </source>
</evidence>
<evidence type="ECO:0000256" key="5">
    <source>
        <dbReference type="ARBA" id="ARBA00023136"/>
    </source>
</evidence>
<feature type="transmembrane region" description="Helical" evidence="6">
    <location>
        <begin position="12"/>
        <end position="30"/>
    </location>
</feature>
<dbReference type="Pfam" id="PF01578">
    <property type="entry name" value="Cytochrom_C_asm"/>
    <property type="match status" value="1"/>
</dbReference>
<dbReference type="EMBL" id="VOXD01000011">
    <property type="protein sequence ID" value="TXF89860.1"/>
    <property type="molecule type" value="Genomic_DNA"/>
</dbReference>
<dbReference type="AlphaFoldDB" id="A0A5C7FQ30"/>
<organism evidence="8 9">
    <name type="scientific">Neolewinella aurantiaca</name>
    <dbReference type="NCBI Taxonomy" id="2602767"/>
    <lineage>
        <taxon>Bacteria</taxon>
        <taxon>Pseudomonadati</taxon>
        <taxon>Bacteroidota</taxon>
        <taxon>Saprospiria</taxon>
        <taxon>Saprospirales</taxon>
        <taxon>Lewinellaceae</taxon>
        <taxon>Neolewinella</taxon>
    </lineage>
</organism>
<keyword evidence="9" id="KW-1185">Reference proteome</keyword>
<evidence type="ECO:0000256" key="3">
    <source>
        <dbReference type="ARBA" id="ARBA00022748"/>
    </source>
</evidence>
<feature type="transmembrane region" description="Helical" evidence="6">
    <location>
        <begin position="228"/>
        <end position="252"/>
    </location>
</feature>
<evidence type="ECO:0000313" key="8">
    <source>
        <dbReference type="EMBL" id="TXF89860.1"/>
    </source>
</evidence>
<dbReference type="Proteomes" id="UP000321907">
    <property type="component" value="Unassembled WGS sequence"/>
</dbReference>
<dbReference type="InterPro" id="IPR002541">
    <property type="entry name" value="Cyt_c_assembly"/>
</dbReference>
<feature type="transmembrane region" description="Helical" evidence="6">
    <location>
        <begin position="294"/>
        <end position="314"/>
    </location>
</feature>
<evidence type="ECO:0000256" key="4">
    <source>
        <dbReference type="ARBA" id="ARBA00022989"/>
    </source>
</evidence>
<feature type="transmembrane region" description="Helical" evidence="6">
    <location>
        <begin position="264"/>
        <end position="282"/>
    </location>
</feature>
<evidence type="ECO:0000256" key="2">
    <source>
        <dbReference type="ARBA" id="ARBA00022692"/>
    </source>
</evidence>
<dbReference type="PANTHER" id="PTHR30071">
    <property type="entry name" value="HEME EXPORTER PROTEIN C"/>
    <property type="match status" value="1"/>
</dbReference>
<feature type="transmembrane region" description="Helical" evidence="6">
    <location>
        <begin position="187"/>
        <end position="207"/>
    </location>
</feature>
<evidence type="ECO:0000313" key="9">
    <source>
        <dbReference type="Proteomes" id="UP000321907"/>
    </source>
</evidence>
<evidence type="ECO:0000256" key="6">
    <source>
        <dbReference type="SAM" id="Phobius"/>
    </source>
</evidence>
<reference evidence="8 9" key="1">
    <citation type="submission" date="2019-08" db="EMBL/GenBank/DDBJ databases">
        <title>Lewinella sp. strain SSH13 Genome sequencing and assembly.</title>
        <authorList>
            <person name="Kim I."/>
        </authorList>
    </citation>
    <scope>NUCLEOTIDE SEQUENCE [LARGE SCALE GENOMIC DNA]</scope>
    <source>
        <strain evidence="8 9">SSH13</strain>
    </source>
</reference>
<accession>A0A5C7FQ30</accession>
<dbReference type="GO" id="GO:0005886">
    <property type="term" value="C:plasma membrane"/>
    <property type="evidence" value="ECO:0007669"/>
    <property type="project" value="TreeGrafter"/>
</dbReference>
<proteinExistence type="predicted"/>
<dbReference type="GO" id="GO:0020037">
    <property type="term" value="F:heme binding"/>
    <property type="evidence" value="ECO:0007669"/>
    <property type="project" value="InterPro"/>
</dbReference>
<dbReference type="OrthoDB" id="9814290at2"/>
<feature type="transmembrane region" description="Helical" evidence="6">
    <location>
        <begin position="344"/>
        <end position="364"/>
    </location>
</feature>
<feature type="domain" description="Cytochrome c assembly protein" evidence="7">
    <location>
        <begin position="177"/>
        <end position="323"/>
    </location>
</feature>
<comment type="subcellular location">
    <subcellularLocation>
        <location evidence="1">Membrane</location>
        <topology evidence="1">Multi-pass membrane protein</topology>
    </subcellularLocation>
</comment>
<dbReference type="InterPro" id="IPR045062">
    <property type="entry name" value="Cyt_c_biogenesis_CcsA/CcmC"/>
</dbReference>
<dbReference type="GO" id="GO:0017004">
    <property type="term" value="P:cytochrome complex assembly"/>
    <property type="evidence" value="ECO:0007669"/>
    <property type="project" value="UniProtKB-KW"/>
</dbReference>
<keyword evidence="4 6" id="KW-1133">Transmembrane helix</keyword>
<name>A0A5C7FQ30_9BACT</name>
<keyword evidence="2 6" id="KW-0812">Transmembrane</keyword>